<dbReference type="InterPro" id="IPR000866">
    <property type="entry name" value="AhpC/TSA"/>
</dbReference>
<evidence type="ECO:0000256" key="3">
    <source>
        <dbReference type="ARBA" id="ARBA00013017"/>
    </source>
</evidence>
<evidence type="ECO:0000256" key="2">
    <source>
        <dbReference type="ARBA" id="ARBA00011245"/>
    </source>
</evidence>
<reference evidence="14 15" key="1">
    <citation type="submission" date="2019-02" db="EMBL/GenBank/DDBJ databases">
        <title>Genomic Encyclopedia of Archaeal and Bacterial Type Strains, Phase II (KMG-II): from individual species to whole genera.</title>
        <authorList>
            <person name="Goeker M."/>
        </authorList>
    </citation>
    <scope>NUCLEOTIDE SEQUENCE [LARGE SCALE GENOMIC DNA]</scope>
    <source>
        <strain evidence="14 15">DSM 18101</strain>
    </source>
</reference>
<keyword evidence="5" id="KW-0049">Antioxidant</keyword>
<dbReference type="InterPro" id="IPR050924">
    <property type="entry name" value="Peroxiredoxin_BCP/PrxQ"/>
</dbReference>
<comment type="subunit">
    <text evidence="2">Monomer.</text>
</comment>
<evidence type="ECO:0000256" key="5">
    <source>
        <dbReference type="ARBA" id="ARBA00022862"/>
    </source>
</evidence>
<evidence type="ECO:0000256" key="4">
    <source>
        <dbReference type="ARBA" id="ARBA00022559"/>
    </source>
</evidence>
<accession>A0A4V2G4L8</accession>
<evidence type="ECO:0000256" key="1">
    <source>
        <dbReference type="ARBA" id="ARBA00003330"/>
    </source>
</evidence>
<protein>
    <recommendedName>
        <fullName evidence="3">thioredoxin-dependent peroxiredoxin</fullName>
        <ecNumber evidence="3">1.11.1.24</ecNumber>
    </recommendedName>
    <alternativeName>
        <fullName evidence="9">Thioredoxin peroxidase</fullName>
    </alternativeName>
    <alternativeName>
        <fullName evidence="11">Thioredoxin-dependent peroxiredoxin Bcp</fullName>
    </alternativeName>
</protein>
<dbReference type="InterPro" id="IPR013766">
    <property type="entry name" value="Thioredoxin_domain"/>
</dbReference>
<comment type="function">
    <text evidence="1">Thiol-specific peroxidase that catalyzes the reduction of hydrogen peroxide and organic hydroperoxides to water and alcohols, respectively. Plays a role in cell protection against oxidative stress by detoxifying peroxides and as sensor of hydrogen peroxide-mediated signaling events.</text>
</comment>
<evidence type="ECO:0000256" key="6">
    <source>
        <dbReference type="ARBA" id="ARBA00023002"/>
    </source>
</evidence>
<comment type="caution">
    <text evidence="14">The sequence shown here is derived from an EMBL/GenBank/DDBJ whole genome shotgun (WGS) entry which is preliminary data.</text>
</comment>
<evidence type="ECO:0000259" key="13">
    <source>
        <dbReference type="PROSITE" id="PS51352"/>
    </source>
</evidence>
<name>A0A4V2G4L8_9BACT</name>
<dbReference type="PANTHER" id="PTHR42801">
    <property type="entry name" value="THIOREDOXIN-DEPENDENT PEROXIDE REDUCTASE"/>
    <property type="match status" value="1"/>
</dbReference>
<keyword evidence="7" id="KW-1015">Disulfide bond</keyword>
<dbReference type="EMBL" id="SHKW01000001">
    <property type="protein sequence ID" value="RZU41396.1"/>
    <property type="molecule type" value="Genomic_DNA"/>
</dbReference>
<dbReference type="PROSITE" id="PS51352">
    <property type="entry name" value="THIOREDOXIN_2"/>
    <property type="match status" value="1"/>
</dbReference>
<dbReference type="GO" id="GO:0008379">
    <property type="term" value="F:thioredoxin peroxidase activity"/>
    <property type="evidence" value="ECO:0007669"/>
    <property type="project" value="TreeGrafter"/>
</dbReference>
<proteinExistence type="inferred from homology"/>
<dbReference type="Pfam" id="PF00578">
    <property type="entry name" value="AhpC-TSA"/>
    <property type="match status" value="1"/>
</dbReference>
<dbReference type="GO" id="GO:0005737">
    <property type="term" value="C:cytoplasm"/>
    <property type="evidence" value="ECO:0007669"/>
    <property type="project" value="TreeGrafter"/>
</dbReference>
<comment type="catalytic activity">
    <reaction evidence="12">
        <text>a hydroperoxide + [thioredoxin]-dithiol = an alcohol + [thioredoxin]-disulfide + H2O</text>
        <dbReference type="Rhea" id="RHEA:62620"/>
        <dbReference type="Rhea" id="RHEA-COMP:10698"/>
        <dbReference type="Rhea" id="RHEA-COMP:10700"/>
        <dbReference type="ChEBI" id="CHEBI:15377"/>
        <dbReference type="ChEBI" id="CHEBI:29950"/>
        <dbReference type="ChEBI" id="CHEBI:30879"/>
        <dbReference type="ChEBI" id="CHEBI:35924"/>
        <dbReference type="ChEBI" id="CHEBI:50058"/>
        <dbReference type="EC" id="1.11.1.24"/>
    </reaction>
</comment>
<dbReference type="EC" id="1.11.1.24" evidence="3"/>
<keyword evidence="8" id="KW-0676">Redox-active center</keyword>
<dbReference type="Gene3D" id="3.40.30.10">
    <property type="entry name" value="Glutaredoxin"/>
    <property type="match status" value="1"/>
</dbReference>
<evidence type="ECO:0000256" key="9">
    <source>
        <dbReference type="ARBA" id="ARBA00032824"/>
    </source>
</evidence>
<dbReference type="GO" id="GO:0045454">
    <property type="term" value="P:cell redox homeostasis"/>
    <property type="evidence" value="ECO:0007669"/>
    <property type="project" value="TreeGrafter"/>
</dbReference>
<gene>
    <name evidence="14" type="ORF">BDD14_2918</name>
</gene>
<sequence length="158" mass="17989">MKPDELVEDFTLQNQDGKDVSLSDFKDSPVVLFFYPRADTPGCTIESCGFRDAFKKFQKEGIVVLGISRDTVAAQKKFKEKYKLPYDLLADPEMVLINRYDLIKPKNMYGKLVKGVKRTTYLISPDTGKGQRLIHVFEEVKPEGHAEEVLGLLKQQKS</sequence>
<evidence type="ECO:0000256" key="8">
    <source>
        <dbReference type="ARBA" id="ARBA00023284"/>
    </source>
</evidence>
<dbReference type="SUPFAM" id="SSF52833">
    <property type="entry name" value="Thioredoxin-like"/>
    <property type="match status" value="1"/>
</dbReference>
<dbReference type="Proteomes" id="UP000292958">
    <property type="component" value="Unassembled WGS sequence"/>
</dbReference>
<dbReference type="GO" id="GO:0034599">
    <property type="term" value="P:cellular response to oxidative stress"/>
    <property type="evidence" value="ECO:0007669"/>
    <property type="project" value="TreeGrafter"/>
</dbReference>
<keyword evidence="4" id="KW-0575">Peroxidase</keyword>
<comment type="similarity">
    <text evidence="10">Belongs to the peroxiredoxin family. BCP/PrxQ subfamily.</text>
</comment>
<evidence type="ECO:0000256" key="10">
    <source>
        <dbReference type="ARBA" id="ARBA00038489"/>
    </source>
</evidence>
<evidence type="ECO:0000313" key="15">
    <source>
        <dbReference type="Proteomes" id="UP000292958"/>
    </source>
</evidence>
<dbReference type="RefSeq" id="WP_130419325.1">
    <property type="nucleotide sequence ID" value="NZ_SHKW01000001.1"/>
</dbReference>
<keyword evidence="6" id="KW-0560">Oxidoreductase</keyword>
<dbReference type="CDD" id="cd03017">
    <property type="entry name" value="PRX_BCP"/>
    <property type="match status" value="1"/>
</dbReference>
<evidence type="ECO:0000256" key="12">
    <source>
        <dbReference type="ARBA" id="ARBA00049091"/>
    </source>
</evidence>
<dbReference type="PANTHER" id="PTHR42801:SF4">
    <property type="entry name" value="AHPC_TSA FAMILY PROTEIN"/>
    <property type="match status" value="1"/>
</dbReference>
<keyword evidence="15" id="KW-1185">Reference proteome</keyword>
<dbReference type="AlphaFoldDB" id="A0A4V2G4L8"/>
<dbReference type="InterPro" id="IPR036249">
    <property type="entry name" value="Thioredoxin-like_sf"/>
</dbReference>
<feature type="domain" description="Thioredoxin" evidence="13">
    <location>
        <begin position="1"/>
        <end position="158"/>
    </location>
</feature>
<dbReference type="FunFam" id="3.40.30.10:FF:000007">
    <property type="entry name" value="Thioredoxin-dependent thiol peroxidase"/>
    <property type="match status" value="1"/>
</dbReference>
<dbReference type="OrthoDB" id="9812811at2"/>
<organism evidence="14 15">
    <name type="scientific">Edaphobacter modestus</name>
    <dbReference type="NCBI Taxonomy" id="388466"/>
    <lineage>
        <taxon>Bacteria</taxon>
        <taxon>Pseudomonadati</taxon>
        <taxon>Acidobacteriota</taxon>
        <taxon>Terriglobia</taxon>
        <taxon>Terriglobales</taxon>
        <taxon>Acidobacteriaceae</taxon>
        <taxon>Edaphobacter</taxon>
    </lineage>
</organism>
<evidence type="ECO:0000256" key="11">
    <source>
        <dbReference type="ARBA" id="ARBA00042639"/>
    </source>
</evidence>
<evidence type="ECO:0000313" key="14">
    <source>
        <dbReference type="EMBL" id="RZU41396.1"/>
    </source>
</evidence>
<evidence type="ECO:0000256" key="7">
    <source>
        <dbReference type="ARBA" id="ARBA00023157"/>
    </source>
</evidence>